<protein>
    <submittedName>
        <fullName evidence="1">Uncharacterized protein</fullName>
    </submittedName>
</protein>
<proteinExistence type="predicted"/>
<evidence type="ECO:0000313" key="2">
    <source>
        <dbReference type="Proteomes" id="UP001062846"/>
    </source>
</evidence>
<accession>A0ACC0PXL9</accession>
<evidence type="ECO:0000313" key="1">
    <source>
        <dbReference type="EMBL" id="KAI8569916.1"/>
    </source>
</evidence>
<dbReference type="Proteomes" id="UP001062846">
    <property type="component" value="Chromosome 2"/>
</dbReference>
<dbReference type="EMBL" id="CM046389">
    <property type="protein sequence ID" value="KAI8569916.1"/>
    <property type="molecule type" value="Genomic_DNA"/>
</dbReference>
<sequence>MNGRAYEGNHATLVAHARSEFASHLFCPELVLDADPTLLAWRKSSNDSLKIKDAAFNCIGFNASGWLFKITGGEIMDGSYRRFKTSTVLQGKLLASRMACVMAKDMGLSNVAIGSDS</sequence>
<reference evidence="1" key="1">
    <citation type="submission" date="2022-02" db="EMBL/GenBank/DDBJ databases">
        <title>Plant Genome Project.</title>
        <authorList>
            <person name="Zhang R.-G."/>
        </authorList>
    </citation>
    <scope>NUCLEOTIDE SEQUENCE</scope>
    <source>
        <strain evidence="1">AT1</strain>
    </source>
</reference>
<comment type="caution">
    <text evidence="1">The sequence shown here is derived from an EMBL/GenBank/DDBJ whole genome shotgun (WGS) entry which is preliminary data.</text>
</comment>
<organism evidence="1 2">
    <name type="scientific">Rhododendron molle</name>
    <name type="common">Chinese azalea</name>
    <name type="synonym">Azalea mollis</name>
    <dbReference type="NCBI Taxonomy" id="49168"/>
    <lineage>
        <taxon>Eukaryota</taxon>
        <taxon>Viridiplantae</taxon>
        <taxon>Streptophyta</taxon>
        <taxon>Embryophyta</taxon>
        <taxon>Tracheophyta</taxon>
        <taxon>Spermatophyta</taxon>
        <taxon>Magnoliopsida</taxon>
        <taxon>eudicotyledons</taxon>
        <taxon>Gunneridae</taxon>
        <taxon>Pentapetalae</taxon>
        <taxon>asterids</taxon>
        <taxon>Ericales</taxon>
        <taxon>Ericaceae</taxon>
        <taxon>Ericoideae</taxon>
        <taxon>Rhodoreae</taxon>
        <taxon>Rhododendron</taxon>
    </lineage>
</organism>
<gene>
    <name evidence="1" type="ORF">RHMOL_Rhmol02G0315000</name>
</gene>
<name>A0ACC0PXL9_RHOML</name>
<keyword evidence="2" id="KW-1185">Reference proteome</keyword>